<dbReference type="GO" id="GO:0003774">
    <property type="term" value="F:cytoskeletal motor activity"/>
    <property type="evidence" value="ECO:0007669"/>
    <property type="project" value="InterPro"/>
</dbReference>
<keyword evidence="3" id="KW-0969">Cilium</keyword>
<dbReference type="GO" id="GO:0071973">
    <property type="term" value="P:bacterial-type flagellum-dependent cell motility"/>
    <property type="evidence" value="ECO:0007669"/>
    <property type="project" value="InterPro"/>
</dbReference>
<dbReference type="PANTHER" id="PTHR34653">
    <property type="match status" value="1"/>
</dbReference>
<reference evidence="3" key="1">
    <citation type="submission" date="2016-10" db="EMBL/GenBank/DDBJ databases">
        <title>Sequence of Gallionella enrichment culture.</title>
        <authorList>
            <person name="Poehlein A."/>
            <person name="Muehling M."/>
            <person name="Daniel R."/>
        </authorList>
    </citation>
    <scope>NUCLEOTIDE SEQUENCE</scope>
</reference>
<keyword evidence="2" id="KW-0975">Bacterial flagellum</keyword>
<dbReference type="Pfam" id="PF02049">
    <property type="entry name" value="FliE"/>
    <property type="match status" value="1"/>
</dbReference>
<dbReference type="EMBL" id="MLJW01000712">
    <property type="protein sequence ID" value="OIQ83347.1"/>
    <property type="molecule type" value="Genomic_DNA"/>
</dbReference>
<gene>
    <name evidence="3" type="primary">fliE_10</name>
    <name evidence="3" type="ORF">GALL_348640</name>
</gene>
<comment type="caution">
    <text evidence="3">The sequence shown here is derived from an EMBL/GenBank/DDBJ whole genome shotgun (WGS) entry which is preliminary data.</text>
</comment>
<organism evidence="3">
    <name type="scientific">mine drainage metagenome</name>
    <dbReference type="NCBI Taxonomy" id="410659"/>
    <lineage>
        <taxon>unclassified sequences</taxon>
        <taxon>metagenomes</taxon>
        <taxon>ecological metagenomes</taxon>
    </lineage>
</organism>
<evidence type="ECO:0000256" key="2">
    <source>
        <dbReference type="ARBA" id="ARBA00023143"/>
    </source>
</evidence>
<dbReference type="GO" id="GO:0005198">
    <property type="term" value="F:structural molecule activity"/>
    <property type="evidence" value="ECO:0007669"/>
    <property type="project" value="InterPro"/>
</dbReference>
<dbReference type="PRINTS" id="PR01006">
    <property type="entry name" value="FLGHOOKFLIE"/>
</dbReference>
<keyword evidence="3" id="KW-0282">Flagellum</keyword>
<evidence type="ECO:0000256" key="1">
    <source>
        <dbReference type="ARBA" id="ARBA00004117"/>
    </source>
</evidence>
<keyword evidence="3" id="KW-0966">Cell projection</keyword>
<protein>
    <submittedName>
        <fullName evidence="3">Flagellar hook-basal body complex protein FliE</fullName>
    </submittedName>
</protein>
<dbReference type="GO" id="GO:0009425">
    <property type="term" value="C:bacterial-type flagellum basal body"/>
    <property type="evidence" value="ECO:0007669"/>
    <property type="project" value="UniProtKB-SubCell"/>
</dbReference>
<dbReference type="PANTHER" id="PTHR34653:SF1">
    <property type="entry name" value="FLAGELLAR HOOK-BASAL BODY COMPLEX PROTEIN FLIE"/>
    <property type="match status" value="1"/>
</dbReference>
<dbReference type="AlphaFoldDB" id="A0A1J5R0U6"/>
<comment type="subcellular location">
    <subcellularLocation>
        <location evidence="1">Bacterial flagellum basal body</location>
    </subcellularLocation>
</comment>
<dbReference type="InterPro" id="IPR001624">
    <property type="entry name" value="FliE"/>
</dbReference>
<name>A0A1J5R0U6_9ZZZZ</name>
<dbReference type="NCBIfam" id="TIGR00205">
    <property type="entry name" value="fliE"/>
    <property type="match status" value="1"/>
</dbReference>
<evidence type="ECO:0000313" key="3">
    <source>
        <dbReference type="EMBL" id="OIQ83347.1"/>
    </source>
</evidence>
<proteinExistence type="inferred from homology"/>
<accession>A0A1J5R0U6</accession>
<sequence>MNVQRMQDLVSQMRALAAEASARPPADPSATAAAPSSFAGTLQAALNGVNQQMSHADTLQQAFASGQPGLSLSDVMLAGQKASLSFQAALQVRNKLVSAYQDIMNIQA</sequence>
<dbReference type="HAMAP" id="MF_00724">
    <property type="entry name" value="FliE"/>
    <property type="match status" value="1"/>
</dbReference>